<evidence type="ECO:0000313" key="1">
    <source>
        <dbReference type="EMBL" id="CAD7410219.1"/>
    </source>
</evidence>
<dbReference type="AlphaFoldDB" id="A0A7R9D8T8"/>
<protein>
    <submittedName>
        <fullName evidence="1">Uncharacterized protein</fullName>
    </submittedName>
</protein>
<gene>
    <name evidence="1" type="ORF">TCEB3V08_LOCUS10384</name>
</gene>
<organism evidence="1">
    <name type="scientific">Timema cristinae</name>
    <name type="common">Walking stick</name>
    <dbReference type="NCBI Taxonomy" id="61476"/>
    <lineage>
        <taxon>Eukaryota</taxon>
        <taxon>Metazoa</taxon>
        <taxon>Ecdysozoa</taxon>
        <taxon>Arthropoda</taxon>
        <taxon>Hexapoda</taxon>
        <taxon>Insecta</taxon>
        <taxon>Pterygota</taxon>
        <taxon>Neoptera</taxon>
        <taxon>Polyneoptera</taxon>
        <taxon>Phasmatodea</taxon>
        <taxon>Timematodea</taxon>
        <taxon>Timematoidea</taxon>
        <taxon>Timematidae</taxon>
        <taxon>Timema</taxon>
    </lineage>
</organism>
<sequence>MSAFNARDMDGFLKLLGSTDTKAKLTIANNLINFLADPDNSFECADIGQFIDSLIPWMNSSNNKLPTLLRWTDCSSLDLYSPTRVNASLPGRDVTTKISTRHTDNFPRCCEMKRSRDTI</sequence>
<accession>A0A7R9D8T8</accession>
<reference evidence="1" key="1">
    <citation type="submission" date="2020-11" db="EMBL/GenBank/DDBJ databases">
        <authorList>
            <person name="Tran Van P."/>
        </authorList>
    </citation>
    <scope>NUCLEOTIDE SEQUENCE</scope>
</reference>
<dbReference type="InterPro" id="IPR011989">
    <property type="entry name" value="ARM-like"/>
</dbReference>
<proteinExistence type="predicted"/>
<dbReference type="EMBL" id="OC321547">
    <property type="protein sequence ID" value="CAD7410219.1"/>
    <property type="molecule type" value="Genomic_DNA"/>
</dbReference>
<dbReference type="Gene3D" id="1.25.10.10">
    <property type="entry name" value="Leucine-rich Repeat Variant"/>
    <property type="match status" value="1"/>
</dbReference>
<name>A0A7R9D8T8_TIMCR</name>